<dbReference type="RefSeq" id="WP_343331219.1">
    <property type="nucleotide sequence ID" value="NZ_JAPOHD010000003.1"/>
</dbReference>
<dbReference type="AlphaFoldDB" id="A0A9X3F9P9"/>
<feature type="domain" description="Amidohydrolase-related" evidence="1">
    <location>
        <begin position="212"/>
        <end position="438"/>
    </location>
</feature>
<dbReference type="Gene3D" id="3.20.20.140">
    <property type="entry name" value="Metal-dependent hydrolases"/>
    <property type="match status" value="1"/>
</dbReference>
<name>A0A9X3F9P9_9BACT</name>
<gene>
    <name evidence="2" type="ORF">OU798_00910</name>
</gene>
<comment type="caution">
    <text evidence="2">The sequence shown here is derived from an EMBL/GenBank/DDBJ whole genome shotgun (WGS) entry which is preliminary data.</text>
</comment>
<protein>
    <submittedName>
        <fullName evidence="2">Amidohydrolase family protein</fullName>
    </submittedName>
</protein>
<dbReference type="Proteomes" id="UP001145087">
    <property type="component" value="Unassembled WGS sequence"/>
</dbReference>
<evidence type="ECO:0000313" key="2">
    <source>
        <dbReference type="EMBL" id="MCY1718880.1"/>
    </source>
</evidence>
<proteinExistence type="predicted"/>
<keyword evidence="3" id="KW-1185">Reference proteome</keyword>
<sequence length="472" mass="54776">MEKYFDIHNHLFNKDFLAKELLYRLMKELKKLIHPENDDERERGIKDRFVKIKEVIQALKRFRYALKVFKKKNSTAIYEELNKTYKGEFILTPLTFDLTFCFTSSPNRDENSDNDPLKDVFEKEMEKMFGEIEDRTRSLSRDFNSDSTSEEDQLWNNYLKEKEEFLAAAQELNVQHETDTGKTRGLFGKHLPGKYDGFEEQIKQLEELKNHPEYKDMVFPFLAVDPRRDGILEYAKANVGKGKLFIGVKLYCPNGYSPTDPLLYGPEGERGGIYAFCEDNGIPITTHNSDGGFATFSKKVLIDGDIHVNGNLVRINKEKIAFKTSILGKDAVYERAVTLNHPLLWRKVIEKYPNLILNLAHFGGGQQLEGAIDHRDKQELWANQIIALVKDPRYKVHTDLSCFSEPDILKKFVASPVYQEIKHRVLYGSDFILLLLFENDFTDNVTQFKKIFGSDFDVIARDNPKEFLKHVL</sequence>
<evidence type="ECO:0000259" key="1">
    <source>
        <dbReference type="Pfam" id="PF04909"/>
    </source>
</evidence>
<dbReference type="InterPro" id="IPR006680">
    <property type="entry name" value="Amidohydro-rel"/>
</dbReference>
<dbReference type="GO" id="GO:0016787">
    <property type="term" value="F:hydrolase activity"/>
    <property type="evidence" value="ECO:0007669"/>
    <property type="project" value="InterPro"/>
</dbReference>
<reference evidence="2" key="1">
    <citation type="submission" date="2022-11" db="EMBL/GenBank/DDBJ databases">
        <title>Marilongibacter aestuarii gen. nov., sp. nov., isolated from tidal flat sediment.</title>
        <authorList>
            <person name="Jiayan W."/>
        </authorList>
    </citation>
    <scope>NUCLEOTIDE SEQUENCE</scope>
    <source>
        <strain evidence="2">Z1-6</strain>
    </source>
</reference>
<accession>A0A9X3F9P9</accession>
<dbReference type="Pfam" id="PF04909">
    <property type="entry name" value="Amidohydro_2"/>
    <property type="match status" value="1"/>
</dbReference>
<dbReference type="SUPFAM" id="SSF51556">
    <property type="entry name" value="Metallo-dependent hydrolases"/>
    <property type="match status" value="1"/>
</dbReference>
<organism evidence="2 3">
    <name type="scientific">Draconibacterium aestuarii</name>
    <dbReference type="NCBI Taxonomy" id="2998507"/>
    <lineage>
        <taxon>Bacteria</taxon>
        <taxon>Pseudomonadati</taxon>
        <taxon>Bacteroidota</taxon>
        <taxon>Bacteroidia</taxon>
        <taxon>Marinilabiliales</taxon>
        <taxon>Prolixibacteraceae</taxon>
        <taxon>Draconibacterium</taxon>
    </lineage>
</organism>
<dbReference type="InterPro" id="IPR032466">
    <property type="entry name" value="Metal_Hydrolase"/>
</dbReference>
<evidence type="ECO:0000313" key="3">
    <source>
        <dbReference type="Proteomes" id="UP001145087"/>
    </source>
</evidence>
<dbReference type="EMBL" id="JAPOHD010000003">
    <property type="protein sequence ID" value="MCY1718880.1"/>
    <property type="molecule type" value="Genomic_DNA"/>
</dbReference>